<dbReference type="AlphaFoldDB" id="D3BCD3"/>
<dbReference type="Proteomes" id="UP000001396">
    <property type="component" value="Unassembled WGS sequence"/>
</dbReference>
<dbReference type="GeneID" id="31361641"/>
<sequence>MIEGYCRSMNKFLSHSCNSLNLQFQLDLASPYFIENDHNKNNNNSNEKYNDNNKNVNNNKKEKINEFKLFLYCESTIRVTIQVSTFPHYSTPPSSPLTGIHGCYLVYDVLLPETFVIMKKYYEEVYQLLDWYEREHSKAKANSPNNIEQSEFPLAKDIIFIVVASMADRINENNHDQATETFNEAEQWRLSKGINLHFLTSSKVNLNIESLFHTMTLDILKHRASKIDYETSLNFEKLSRSTCNIFCT</sequence>
<name>D3BCD3_HETP5</name>
<comment type="caution">
    <text evidence="2">The sequence shown here is derived from an EMBL/GenBank/DDBJ whole genome shotgun (WGS) entry which is preliminary data.</text>
</comment>
<dbReference type="InParanoid" id="D3BCD3"/>
<keyword evidence="3" id="KW-1185">Reference proteome</keyword>
<reference evidence="2 3" key="1">
    <citation type="journal article" date="2011" name="Genome Res.">
        <title>Phylogeny-wide analysis of social amoeba genomes highlights ancient origins for complex intercellular communication.</title>
        <authorList>
            <person name="Heidel A.J."/>
            <person name="Lawal H.M."/>
            <person name="Felder M."/>
            <person name="Schilde C."/>
            <person name="Helps N.R."/>
            <person name="Tunggal B."/>
            <person name="Rivero F."/>
            <person name="John U."/>
            <person name="Schleicher M."/>
            <person name="Eichinger L."/>
            <person name="Platzer M."/>
            <person name="Noegel A.A."/>
            <person name="Schaap P."/>
            <person name="Gloeckner G."/>
        </authorList>
    </citation>
    <scope>NUCLEOTIDE SEQUENCE [LARGE SCALE GENOMIC DNA]</scope>
    <source>
        <strain evidence="3">ATCC 26659 / Pp 5 / PN500</strain>
    </source>
</reference>
<evidence type="ECO:0000313" key="2">
    <source>
        <dbReference type="EMBL" id="EFA80923.1"/>
    </source>
</evidence>
<dbReference type="RefSeq" id="XP_020433041.1">
    <property type="nucleotide sequence ID" value="XM_020577021.1"/>
</dbReference>
<dbReference type="SUPFAM" id="SSF52540">
    <property type="entry name" value="P-loop containing nucleoside triphosphate hydrolases"/>
    <property type="match status" value="1"/>
</dbReference>
<gene>
    <name evidence="2" type="ORF">PPL_06158</name>
</gene>
<protein>
    <submittedName>
        <fullName evidence="2">Uncharacterized protein</fullName>
    </submittedName>
</protein>
<evidence type="ECO:0000256" key="1">
    <source>
        <dbReference type="SAM" id="MobiDB-lite"/>
    </source>
</evidence>
<dbReference type="InterPro" id="IPR027417">
    <property type="entry name" value="P-loop_NTPase"/>
</dbReference>
<accession>D3BCD3</accession>
<dbReference type="PROSITE" id="PS51419">
    <property type="entry name" value="RAB"/>
    <property type="match status" value="1"/>
</dbReference>
<feature type="compositionally biased region" description="Low complexity" evidence="1">
    <location>
        <begin position="41"/>
        <end position="57"/>
    </location>
</feature>
<dbReference type="Gene3D" id="3.40.50.300">
    <property type="entry name" value="P-loop containing nucleotide triphosphate hydrolases"/>
    <property type="match status" value="1"/>
</dbReference>
<feature type="region of interest" description="Disordered" evidence="1">
    <location>
        <begin position="37"/>
        <end position="57"/>
    </location>
</feature>
<proteinExistence type="predicted"/>
<dbReference type="EMBL" id="ADBJ01000027">
    <property type="protein sequence ID" value="EFA80923.1"/>
    <property type="molecule type" value="Genomic_DNA"/>
</dbReference>
<organism evidence="2 3">
    <name type="scientific">Heterostelium pallidum (strain ATCC 26659 / Pp 5 / PN500)</name>
    <name type="common">Cellular slime mold</name>
    <name type="synonym">Polysphondylium pallidum</name>
    <dbReference type="NCBI Taxonomy" id="670386"/>
    <lineage>
        <taxon>Eukaryota</taxon>
        <taxon>Amoebozoa</taxon>
        <taxon>Evosea</taxon>
        <taxon>Eumycetozoa</taxon>
        <taxon>Dictyostelia</taxon>
        <taxon>Acytosteliales</taxon>
        <taxon>Acytosteliaceae</taxon>
        <taxon>Heterostelium</taxon>
    </lineage>
</organism>
<evidence type="ECO:0000313" key="3">
    <source>
        <dbReference type="Proteomes" id="UP000001396"/>
    </source>
</evidence>